<protein>
    <recommendedName>
        <fullName evidence="3">Phage protein</fullName>
    </recommendedName>
</protein>
<gene>
    <name evidence="1" type="ORF">ACFQ0V_13155</name>
</gene>
<dbReference type="Proteomes" id="UP001596976">
    <property type="component" value="Unassembled WGS sequence"/>
</dbReference>
<dbReference type="EMBL" id="JBHTJF010000046">
    <property type="protein sequence ID" value="MFD0944692.1"/>
    <property type="molecule type" value="Genomic_DNA"/>
</dbReference>
<evidence type="ECO:0000313" key="1">
    <source>
        <dbReference type="EMBL" id="MFD0944692.1"/>
    </source>
</evidence>
<dbReference type="RefSeq" id="WP_381014432.1">
    <property type="nucleotide sequence ID" value="NZ_JBHTJF010000046.1"/>
</dbReference>
<evidence type="ECO:0008006" key="3">
    <source>
        <dbReference type="Google" id="ProtNLM"/>
    </source>
</evidence>
<accession>A0ABW3H5M8</accession>
<keyword evidence="2" id="KW-1185">Reference proteome</keyword>
<organism evidence="1 2">
    <name type="scientific">Savagea faecisuis</name>
    <dbReference type="NCBI Taxonomy" id="1274803"/>
    <lineage>
        <taxon>Bacteria</taxon>
        <taxon>Bacillati</taxon>
        <taxon>Bacillota</taxon>
        <taxon>Bacilli</taxon>
        <taxon>Bacillales</taxon>
        <taxon>Caryophanaceae</taxon>
        <taxon>Savagea</taxon>
    </lineage>
</organism>
<reference evidence="2" key="1">
    <citation type="journal article" date="2019" name="Int. J. Syst. Evol. Microbiol.">
        <title>The Global Catalogue of Microorganisms (GCM) 10K type strain sequencing project: providing services to taxonomists for standard genome sequencing and annotation.</title>
        <authorList>
            <consortium name="The Broad Institute Genomics Platform"/>
            <consortium name="The Broad Institute Genome Sequencing Center for Infectious Disease"/>
            <person name="Wu L."/>
            <person name="Ma J."/>
        </authorList>
    </citation>
    <scope>NUCLEOTIDE SEQUENCE [LARGE SCALE GENOMIC DNA]</scope>
    <source>
        <strain evidence="2">CCUG 63563</strain>
    </source>
</reference>
<proteinExistence type="predicted"/>
<sequence>MIIACVNAYNHMYGVTNEDDDMTIKEAEEYVLQDYEKVDAAFSISEFDYSYEGIDELGERIEILLKVYGTIYALRNDEEPIHYGDQDMLKSLINGESH</sequence>
<name>A0ABW3H5M8_9BACL</name>
<comment type="caution">
    <text evidence="1">The sequence shown here is derived from an EMBL/GenBank/DDBJ whole genome shotgun (WGS) entry which is preliminary data.</text>
</comment>
<evidence type="ECO:0000313" key="2">
    <source>
        <dbReference type="Proteomes" id="UP001596976"/>
    </source>
</evidence>